<sequence>MLNLVEGKWWTLLRRSAGAGGALSAFPRRVSQSGADARERRGAPGSAAERREYIIYSGPVSHAPPAASHRSPRSAASPLCRTTRPLGASRGPRARPARLLLLAAWLAAAAAQEPACPREPLVCATCRSYENAREHSLRVIRESLLAKLGFTQAPNTTGRELPRVPADLMERYERRPPPPGVQADAPAPSRAFVTHTEQDDFLARTDNVLIFAHHKGRLRISQAPYEAHPQILNRIAYVYKAFVQNRGAAGPA</sequence>
<evidence type="ECO:0000313" key="2">
    <source>
        <dbReference type="EMBL" id="CAH2075238.1"/>
    </source>
</evidence>
<evidence type="ECO:0000313" key="3">
    <source>
        <dbReference type="Proteomes" id="UP000837857"/>
    </source>
</evidence>
<dbReference type="Gene3D" id="2.60.120.970">
    <property type="match status" value="1"/>
</dbReference>
<feature type="compositionally biased region" description="Low complexity" evidence="1">
    <location>
        <begin position="60"/>
        <end position="91"/>
    </location>
</feature>
<feature type="non-terminal residue" evidence="2">
    <location>
        <position position="252"/>
    </location>
</feature>
<gene>
    <name evidence="2" type="ORF">IPOD504_LOCUS16614</name>
</gene>
<keyword evidence="3" id="KW-1185">Reference proteome</keyword>
<reference evidence="2" key="1">
    <citation type="submission" date="2022-03" db="EMBL/GenBank/DDBJ databases">
        <authorList>
            <person name="Martin H S."/>
        </authorList>
    </citation>
    <scope>NUCLEOTIDE SEQUENCE</scope>
</reference>
<proteinExistence type="predicted"/>
<protein>
    <submittedName>
        <fullName evidence="2">Uncharacterized protein</fullName>
    </submittedName>
</protein>
<feature type="region of interest" description="Disordered" evidence="1">
    <location>
        <begin position="60"/>
        <end position="92"/>
    </location>
</feature>
<dbReference type="EMBL" id="OW152820">
    <property type="protein sequence ID" value="CAH2075238.1"/>
    <property type="molecule type" value="Genomic_DNA"/>
</dbReference>
<feature type="region of interest" description="Disordered" evidence="1">
    <location>
        <begin position="28"/>
        <end position="47"/>
    </location>
</feature>
<feature type="compositionally biased region" description="Basic and acidic residues" evidence="1">
    <location>
        <begin position="36"/>
        <end position="47"/>
    </location>
</feature>
<accession>A0ABN8J4I9</accession>
<evidence type="ECO:0000256" key="1">
    <source>
        <dbReference type="SAM" id="MobiDB-lite"/>
    </source>
</evidence>
<dbReference type="Proteomes" id="UP000837857">
    <property type="component" value="Chromosome 8"/>
</dbReference>
<organism evidence="2 3">
    <name type="scientific">Iphiclides podalirius</name>
    <name type="common">scarce swallowtail</name>
    <dbReference type="NCBI Taxonomy" id="110791"/>
    <lineage>
        <taxon>Eukaryota</taxon>
        <taxon>Metazoa</taxon>
        <taxon>Ecdysozoa</taxon>
        <taxon>Arthropoda</taxon>
        <taxon>Hexapoda</taxon>
        <taxon>Insecta</taxon>
        <taxon>Pterygota</taxon>
        <taxon>Neoptera</taxon>
        <taxon>Endopterygota</taxon>
        <taxon>Lepidoptera</taxon>
        <taxon>Glossata</taxon>
        <taxon>Ditrysia</taxon>
        <taxon>Papilionoidea</taxon>
        <taxon>Papilionidae</taxon>
        <taxon>Papilioninae</taxon>
        <taxon>Iphiclides</taxon>
    </lineage>
</organism>
<name>A0ABN8J4I9_9NEOP</name>